<feature type="chain" id="PRO_5046542677" description="Tetratricopeptide repeat protein" evidence="2">
    <location>
        <begin position="20"/>
        <end position="205"/>
    </location>
</feature>
<dbReference type="EMBL" id="JAENHK010000001">
    <property type="protein sequence ID" value="MBK1894454.1"/>
    <property type="molecule type" value="Genomic_DNA"/>
</dbReference>
<evidence type="ECO:0000256" key="2">
    <source>
        <dbReference type="SAM" id="SignalP"/>
    </source>
</evidence>
<comment type="caution">
    <text evidence="3">The sequence shown here is derived from an EMBL/GenBank/DDBJ whole genome shotgun (WGS) entry which is preliminary data.</text>
</comment>
<protein>
    <recommendedName>
        <fullName evidence="5">Tetratricopeptide repeat protein</fullName>
    </recommendedName>
</protein>
<keyword evidence="4" id="KW-1185">Reference proteome</keyword>
<evidence type="ECO:0008006" key="5">
    <source>
        <dbReference type="Google" id="ProtNLM"/>
    </source>
</evidence>
<dbReference type="RefSeq" id="WP_200241983.1">
    <property type="nucleotide sequence ID" value="NZ_JAENHK010000001.1"/>
</dbReference>
<evidence type="ECO:0000256" key="1">
    <source>
        <dbReference type="SAM" id="MobiDB-lite"/>
    </source>
</evidence>
<evidence type="ECO:0000313" key="4">
    <source>
        <dbReference type="Proteomes" id="UP000628669"/>
    </source>
</evidence>
<dbReference type="Gene3D" id="1.25.40.10">
    <property type="entry name" value="Tetratricopeptide repeat domain"/>
    <property type="match status" value="1"/>
</dbReference>
<reference evidence="4" key="1">
    <citation type="submission" date="2021-01" db="EMBL/GenBank/DDBJ databases">
        <title>Genome public.</title>
        <authorList>
            <person name="Liu C."/>
            <person name="Sun Q."/>
        </authorList>
    </citation>
    <scope>NUCLEOTIDE SEQUENCE [LARGE SCALE GENOMIC DNA]</scope>
    <source>
        <strain evidence="4">YIM B02567</strain>
    </source>
</reference>
<dbReference type="Proteomes" id="UP000628669">
    <property type="component" value="Unassembled WGS sequence"/>
</dbReference>
<dbReference type="InterPro" id="IPR011990">
    <property type="entry name" value="TPR-like_helical_dom_sf"/>
</dbReference>
<feature type="signal peptide" evidence="2">
    <location>
        <begin position="1"/>
        <end position="19"/>
    </location>
</feature>
<gene>
    <name evidence="3" type="ORF">JHL15_01650</name>
</gene>
<keyword evidence="2" id="KW-0732">Signal</keyword>
<sequence>MKKFLLILGFFVVGSWANAQSYSEKDFQQSVLQINTAKTKSDYDNLFQKFSKFTGNKTSERWEAYYYAAVSMYLKIEGQLNQTVHEDLPGGNAVARKFAKGALNSQQDNAEANILLGLIYFQKMQINGSQDPQDMEVITKSIAKAEAASPNNLRLAILKARLKEKSGDKANAEKLLQKAASGFDSKNSTGKPSPTWGRQLIQVKN</sequence>
<proteinExistence type="predicted"/>
<evidence type="ECO:0000313" key="3">
    <source>
        <dbReference type="EMBL" id="MBK1894454.1"/>
    </source>
</evidence>
<organism evidence="3 4">
    <name type="scientific">Chryseobacterium paridis</name>
    <dbReference type="NCBI Taxonomy" id="2800328"/>
    <lineage>
        <taxon>Bacteria</taxon>
        <taxon>Pseudomonadati</taxon>
        <taxon>Bacteroidota</taxon>
        <taxon>Flavobacteriia</taxon>
        <taxon>Flavobacteriales</taxon>
        <taxon>Weeksellaceae</taxon>
        <taxon>Chryseobacterium group</taxon>
        <taxon>Chryseobacterium</taxon>
    </lineage>
</organism>
<accession>A0ABS1FQC4</accession>
<name>A0ABS1FQC4_9FLAO</name>
<feature type="region of interest" description="Disordered" evidence="1">
    <location>
        <begin position="179"/>
        <end position="205"/>
    </location>
</feature>